<dbReference type="GO" id="GO:0030422">
    <property type="term" value="P:siRNA processing"/>
    <property type="evidence" value="ECO:0007669"/>
    <property type="project" value="TreeGrafter"/>
</dbReference>
<dbReference type="GO" id="GO:0004525">
    <property type="term" value="F:ribonuclease III activity"/>
    <property type="evidence" value="ECO:0007669"/>
    <property type="project" value="InterPro"/>
</dbReference>
<dbReference type="InterPro" id="IPR036389">
    <property type="entry name" value="RNase_III_sf"/>
</dbReference>
<dbReference type="PROSITE" id="PS00517">
    <property type="entry name" value="RNASE_3_1"/>
    <property type="match status" value="1"/>
</dbReference>
<dbReference type="AlphaFoldDB" id="A0AAW2ZEH2"/>
<evidence type="ECO:0000313" key="4">
    <source>
        <dbReference type="EMBL" id="KAL0487759.1"/>
    </source>
</evidence>
<dbReference type="PANTHER" id="PTHR14950">
    <property type="entry name" value="DICER-RELATED"/>
    <property type="match status" value="1"/>
</dbReference>
<dbReference type="GO" id="GO:0005737">
    <property type="term" value="C:cytoplasm"/>
    <property type="evidence" value="ECO:0007669"/>
    <property type="project" value="TreeGrafter"/>
</dbReference>
<comment type="caution">
    <text evidence="4">The sequence shown here is derived from an EMBL/GenBank/DDBJ whole genome shotgun (WGS) entry which is preliminary data.</text>
</comment>
<name>A0AAW2ZEH2_9EUKA</name>
<dbReference type="PROSITE" id="PS50142">
    <property type="entry name" value="RNASE_3_2"/>
    <property type="match status" value="2"/>
</dbReference>
<dbReference type="GO" id="GO:0003723">
    <property type="term" value="F:RNA binding"/>
    <property type="evidence" value="ECO:0007669"/>
    <property type="project" value="TreeGrafter"/>
</dbReference>
<proteinExistence type="predicted"/>
<dbReference type="Proteomes" id="UP001431209">
    <property type="component" value="Unassembled WGS sequence"/>
</dbReference>
<feature type="region of interest" description="Disordered" evidence="2">
    <location>
        <begin position="815"/>
        <end position="838"/>
    </location>
</feature>
<dbReference type="PANTHER" id="PTHR14950:SF37">
    <property type="entry name" value="ENDORIBONUCLEASE DICER"/>
    <property type="match status" value="1"/>
</dbReference>
<gene>
    <name evidence="4" type="ORF">AKO1_008689</name>
</gene>
<protein>
    <submittedName>
        <fullName evidence="4">Ribonuclease 3</fullName>
    </submittedName>
</protein>
<evidence type="ECO:0000256" key="2">
    <source>
        <dbReference type="SAM" id="MobiDB-lite"/>
    </source>
</evidence>
<reference evidence="4 5" key="1">
    <citation type="submission" date="2024-03" db="EMBL/GenBank/DDBJ databases">
        <title>The Acrasis kona genome and developmental transcriptomes reveal deep origins of eukaryotic multicellular pathways.</title>
        <authorList>
            <person name="Sheikh S."/>
            <person name="Fu C.-J."/>
            <person name="Brown M.W."/>
            <person name="Baldauf S.L."/>
        </authorList>
    </citation>
    <scope>NUCLEOTIDE SEQUENCE [LARGE SCALE GENOMIC DNA]</scope>
    <source>
        <strain evidence="4 5">ATCC MYA-3509</strain>
    </source>
</reference>
<dbReference type="EMBL" id="JAOPGA020001373">
    <property type="protein sequence ID" value="KAL0487759.1"/>
    <property type="molecule type" value="Genomic_DNA"/>
</dbReference>
<feature type="domain" description="RNase III" evidence="3">
    <location>
        <begin position="558"/>
        <end position="682"/>
    </location>
</feature>
<dbReference type="Gene3D" id="1.10.1520.10">
    <property type="entry name" value="Ribonuclease III domain"/>
    <property type="match status" value="2"/>
</dbReference>
<dbReference type="SMART" id="SM00535">
    <property type="entry name" value="RIBOc"/>
    <property type="match status" value="2"/>
</dbReference>
<organism evidence="4 5">
    <name type="scientific">Acrasis kona</name>
    <dbReference type="NCBI Taxonomy" id="1008807"/>
    <lineage>
        <taxon>Eukaryota</taxon>
        <taxon>Discoba</taxon>
        <taxon>Heterolobosea</taxon>
        <taxon>Tetramitia</taxon>
        <taxon>Eutetramitia</taxon>
        <taxon>Acrasidae</taxon>
        <taxon>Acrasis</taxon>
    </lineage>
</organism>
<dbReference type="CDD" id="cd00593">
    <property type="entry name" value="RIBOc"/>
    <property type="match status" value="2"/>
</dbReference>
<evidence type="ECO:0000259" key="3">
    <source>
        <dbReference type="PROSITE" id="PS50142"/>
    </source>
</evidence>
<dbReference type="Pfam" id="PF00636">
    <property type="entry name" value="Ribonuclease_3"/>
    <property type="match status" value="2"/>
</dbReference>
<keyword evidence="1" id="KW-0378">Hydrolase</keyword>
<keyword evidence="5" id="KW-1185">Reference proteome</keyword>
<dbReference type="SUPFAM" id="SSF69065">
    <property type="entry name" value="RNase III domain-like"/>
    <property type="match status" value="2"/>
</dbReference>
<dbReference type="GO" id="GO:0005634">
    <property type="term" value="C:nucleus"/>
    <property type="evidence" value="ECO:0007669"/>
    <property type="project" value="TreeGrafter"/>
</dbReference>
<accession>A0AAW2ZEH2</accession>
<feature type="domain" description="RNase III" evidence="3">
    <location>
        <begin position="368"/>
        <end position="492"/>
    </location>
</feature>
<evidence type="ECO:0000313" key="5">
    <source>
        <dbReference type="Proteomes" id="UP001431209"/>
    </source>
</evidence>
<sequence>MLTQRYRRALQIGMCRRHIYRVERRKTEIKNDRFREVGINDLDFRDPESVSKPIHEQHIEWPCIHTYYIYSITFLDQTGPNLYTVMDDISRVTYDQHDSAAYSYLILGKELIHIPYLLKYAKMDWQDDYQEHVQDSNLLEVKRRLKNIFTQDIHKMESKHAKIDCIGELKVTNSEANHLRNVSQRLKRLIDSAAIEPETNNELLLFPYFKQFPKDIHYIIPYSEVPHIFINLTGYGESFFDTYQTVSEYIKDLRPENKFKAVKDLTVRSAHDNQLYKIVGTSTELVKQRATTFGKEHENNLKQHGDDNLLLAKPLEQFKKADFMNPNTLLAPSLCVMVHYSEHIQTHVRWLNKLISFFLRLQKFNSLTKQLETSIGYTFNDKSLIQLAMTHKSFNPFYMCKHGINNERLEFLGDAVLDMIVTHKLHHTFKNSSERLLYRYKVSTVRNTNLAESAERLNLCDYLIQNISEKNYQPTEKEHADTLEAMIGAIFLGLFFFHTLPITHIDSGWDQAEKFVEDFVIKDYDEDTDQQEHHTYEMALLPEFTRNTSPIESTVKAAKRFEDITGYRFKNPYLLDEAFTIYKEPVVVFQDNTLVYSYKRLVFIGIAVLKFVTTVYLHQHFPLTSEGDMSMFIKCTLNPAVLSKACYSLDLKSIHAPTFKTTAHEDQNLFCAVIGAVYLDSGFVGVDSALDFDVGGKMIRDVLELNNYHDVMWKEKSFVSMYYIEPKIKSFCNGKVRIKEVSYRRTHTHKIKLSGVPVIEVTNRHKTQLELKKLARLSLTNILHEMEPNLKKSNLYGNLSVAQLAGMIKKYDARKNSKGKEVRPAAPRKVKTEQPVEDKGEVSVTDWFDWLKTKLN</sequence>
<evidence type="ECO:0000256" key="1">
    <source>
        <dbReference type="ARBA" id="ARBA00022801"/>
    </source>
</evidence>
<dbReference type="InterPro" id="IPR000999">
    <property type="entry name" value="RNase_III_dom"/>
</dbReference>